<evidence type="ECO:0000259" key="1">
    <source>
        <dbReference type="Pfam" id="PF14630"/>
    </source>
</evidence>
<evidence type="ECO:0000313" key="3">
    <source>
        <dbReference type="WBParaSite" id="MhA1_Contig1901.frz3.gene1"/>
    </source>
</evidence>
<organism evidence="2 3">
    <name type="scientific">Meloidogyne hapla</name>
    <name type="common">Root-knot nematode worm</name>
    <dbReference type="NCBI Taxonomy" id="6305"/>
    <lineage>
        <taxon>Eukaryota</taxon>
        <taxon>Metazoa</taxon>
        <taxon>Ecdysozoa</taxon>
        <taxon>Nematoda</taxon>
        <taxon>Chromadorea</taxon>
        <taxon>Rhabditida</taxon>
        <taxon>Tylenchina</taxon>
        <taxon>Tylenchomorpha</taxon>
        <taxon>Tylenchoidea</taxon>
        <taxon>Meloidogynidae</taxon>
        <taxon>Meloidogyninae</taxon>
        <taxon>Meloidogyne</taxon>
    </lineage>
</organism>
<dbReference type="Pfam" id="PF14630">
    <property type="entry name" value="ORC5_C"/>
    <property type="match status" value="1"/>
</dbReference>
<sequence>MDLPLDELFKRAQNSIHQDSGKTTDIDLIVKETGLPKQFVNYVIESVILHYNAIELLKHMVIFVSEKCKQEGINVNSTITATFLKKIDPICRTHKEDSAFFPDYKEDNRDTSLDFPLLTRFAIVATYCASYNPPVTDQRFFFKKGPRSFEHQRALFIFLFFCKNFDEAFEDFGADFQIDFTSQITHLVDVGLLRVVSAAENLDLPQYLSLCGLDFAKRIARSISDEFKLENYLWDFVSDC</sequence>
<name>A0A1I8BC28_MELHA</name>
<proteinExistence type="predicted"/>
<dbReference type="PANTHER" id="PTHR12705">
    <property type="entry name" value="ORIGIN RECOGNITION COMPLEX SUBUNIT 5"/>
    <property type="match status" value="1"/>
</dbReference>
<accession>A0A1I8BC28</accession>
<evidence type="ECO:0000313" key="2">
    <source>
        <dbReference type="Proteomes" id="UP000095281"/>
    </source>
</evidence>
<protein>
    <submittedName>
        <fullName evidence="3">Origin recognition complex subunit 5 C-terminal domain-containing protein</fullName>
    </submittedName>
</protein>
<dbReference type="GO" id="GO:0003688">
    <property type="term" value="F:DNA replication origin binding"/>
    <property type="evidence" value="ECO:0007669"/>
    <property type="project" value="TreeGrafter"/>
</dbReference>
<dbReference type="AlphaFoldDB" id="A0A1I8BC28"/>
<dbReference type="GO" id="GO:0006270">
    <property type="term" value="P:DNA replication initiation"/>
    <property type="evidence" value="ECO:0007669"/>
    <property type="project" value="TreeGrafter"/>
</dbReference>
<feature type="domain" description="Origin recognition complex subunit 5 C-terminal" evidence="1">
    <location>
        <begin position="145"/>
        <end position="233"/>
    </location>
</feature>
<dbReference type="InterPro" id="IPR020796">
    <property type="entry name" value="ORC5"/>
</dbReference>
<reference evidence="3" key="1">
    <citation type="submission" date="2016-11" db="UniProtKB">
        <authorList>
            <consortium name="WormBaseParasite"/>
        </authorList>
    </citation>
    <scope>IDENTIFICATION</scope>
</reference>
<dbReference type="InterPro" id="IPR047088">
    <property type="entry name" value="ORC5_C"/>
</dbReference>
<keyword evidence="2" id="KW-1185">Reference proteome</keyword>
<dbReference type="WBParaSite" id="MhA1_Contig1901.frz3.gene1">
    <property type="protein sequence ID" value="MhA1_Contig1901.frz3.gene1"/>
    <property type="gene ID" value="MhA1_Contig1901.frz3.gene1"/>
</dbReference>
<dbReference type="Proteomes" id="UP000095281">
    <property type="component" value="Unplaced"/>
</dbReference>
<dbReference type="PANTHER" id="PTHR12705:SF0">
    <property type="entry name" value="ORIGIN RECOGNITION COMPLEX SUBUNIT 5"/>
    <property type="match status" value="1"/>
</dbReference>
<dbReference type="GO" id="GO:0005664">
    <property type="term" value="C:nuclear origin of replication recognition complex"/>
    <property type="evidence" value="ECO:0007669"/>
    <property type="project" value="TreeGrafter"/>
</dbReference>